<dbReference type="Pfam" id="PF03767">
    <property type="entry name" value="Acid_phosphat_B"/>
    <property type="match status" value="1"/>
</dbReference>
<organism evidence="2 3">
    <name type="scientific">Canavalia gladiata</name>
    <name type="common">Sword bean</name>
    <name type="synonym">Dolichos gladiatus</name>
    <dbReference type="NCBI Taxonomy" id="3824"/>
    <lineage>
        <taxon>Eukaryota</taxon>
        <taxon>Viridiplantae</taxon>
        <taxon>Streptophyta</taxon>
        <taxon>Embryophyta</taxon>
        <taxon>Tracheophyta</taxon>
        <taxon>Spermatophyta</taxon>
        <taxon>Magnoliopsida</taxon>
        <taxon>eudicotyledons</taxon>
        <taxon>Gunneridae</taxon>
        <taxon>Pentapetalae</taxon>
        <taxon>rosids</taxon>
        <taxon>fabids</taxon>
        <taxon>Fabales</taxon>
        <taxon>Fabaceae</taxon>
        <taxon>Papilionoideae</taxon>
        <taxon>50 kb inversion clade</taxon>
        <taxon>NPAAA clade</taxon>
        <taxon>indigoferoid/millettioid clade</taxon>
        <taxon>Phaseoleae</taxon>
        <taxon>Canavalia</taxon>
    </lineage>
</organism>
<sequence>MATTSAIEINGAFLIHSLSKSPTYFCIYYSQLIPFFSIEAMSAYAHQMEHQYSVHNLSDDSETGSLYEIESGFFMKSFTATIFVASLVTLGVLLITLVISLAIMLQSCQSKHSGVIELLNVNDYYSYCRPYSLHAELNNLEGYNLPNICRDLAVQYIKGGQYARDLDLTMSVIDGYFKSFRPSHDGLDVVLMDIDDIFPQDPYSSNLFHRFFDDSTSNCIKEAKNVKLAFVLRLYTYLQAGGWSIILLSREPGTQRNITTNHLGSAGFRGWSALMMREDLDSTKGNEYFSRQRNVIQRDGFRIKSIISSHMDALSFTDSGMRNFLLPDHVCDKFEHQIESIDTKR</sequence>
<protein>
    <submittedName>
        <fullName evidence="2">Uncharacterized protein</fullName>
    </submittedName>
</protein>
<dbReference type="Proteomes" id="UP001367508">
    <property type="component" value="Unassembled WGS sequence"/>
</dbReference>
<keyword evidence="1" id="KW-0472">Membrane</keyword>
<accession>A0AAN9JWS0</accession>
<gene>
    <name evidence="2" type="ORF">VNO77_43743</name>
</gene>
<dbReference type="Gene3D" id="3.40.50.1000">
    <property type="entry name" value="HAD superfamily/HAD-like"/>
    <property type="match status" value="1"/>
</dbReference>
<keyword evidence="1" id="KW-0812">Transmembrane</keyword>
<comment type="caution">
    <text evidence="2">The sequence shown here is derived from an EMBL/GenBank/DDBJ whole genome shotgun (WGS) entry which is preliminary data.</text>
</comment>
<dbReference type="InterPro" id="IPR023214">
    <property type="entry name" value="HAD_sf"/>
</dbReference>
<keyword evidence="3" id="KW-1185">Reference proteome</keyword>
<proteinExistence type="predicted"/>
<dbReference type="InterPro" id="IPR005519">
    <property type="entry name" value="Acid_phosphat_B-like"/>
</dbReference>
<evidence type="ECO:0000313" key="2">
    <source>
        <dbReference type="EMBL" id="KAK7305831.1"/>
    </source>
</evidence>
<reference evidence="2 3" key="1">
    <citation type="submission" date="2024-01" db="EMBL/GenBank/DDBJ databases">
        <title>The genomes of 5 underutilized Papilionoideae crops provide insights into root nodulation and disease resistanc.</title>
        <authorList>
            <person name="Jiang F."/>
        </authorList>
    </citation>
    <scope>NUCLEOTIDE SEQUENCE [LARGE SCALE GENOMIC DNA]</scope>
    <source>
        <strain evidence="2">LVBAO_FW01</strain>
        <tissue evidence="2">Leaves</tissue>
    </source>
</reference>
<dbReference type="PANTHER" id="PTHR31284:SF56">
    <property type="entry name" value="ACID PHOSPHATASE-LIKE PROTEIN"/>
    <property type="match status" value="1"/>
</dbReference>
<evidence type="ECO:0000313" key="3">
    <source>
        <dbReference type="Proteomes" id="UP001367508"/>
    </source>
</evidence>
<name>A0AAN9JWS0_CANGL</name>
<evidence type="ECO:0000256" key="1">
    <source>
        <dbReference type="SAM" id="Phobius"/>
    </source>
</evidence>
<feature type="transmembrane region" description="Helical" evidence="1">
    <location>
        <begin position="82"/>
        <end position="105"/>
    </location>
</feature>
<dbReference type="EMBL" id="JAYMYQ010000011">
    <property type="protein sequence ID" value="KAK7305831.1"/>
    <property type="molecule type" value="Genomic_DNA"/>
</dbReference>
<keyword evidence="1" id="KW-1133">Transmembrane helix</keyword>
<dbReference type="AlphaFoldDB" id="A0AAN9JWS0"/>
<dbReference type="PANTHER" id="PTHR31284">
    <property type="entry name" value="ACID PHOSPHATASE-LIKE PROTEIN"/>
    <property type="match status" value="1"/>
</dbReference>